<sequence>MTQNIFVYMDFQVAWKREAGKDSTADLYRVVRNRLYRFWKGASLQWTDITAAMVDDFGSSLRAEGLAVNTVNSYLSSFRALCHTALREGLPGPASDPFAGLHLKREETAKRALKIAEVNKVMQADYPGEPSLREALDLFIFSYLACGIPFVDLAYLTKKNIVGGEIVYYRHKTGALIRVGITPAMRLLLRKYGQKGSPYLFPVLSAGKDGHEAYKTALRKYNSLLVIIGARLHLSVKLTSYVARHSWATEALRQNIPVAVISQAMGHTSEKTTRIYLAQLDQSVLNKANAKITKKAADMFLERA</sequence>
<feature type="domain" description="Tyr recombinase" evidence="6">
    <location>
        <begin position="108"/>
        <end position="289"/>
    </location>
</feature>
<dbReference type="InterPro" id="IPR010998">
    <property type="entry name" value="Integrase_recombinase_N"/>
</dbReference>
<keyword evidence="3 5" id="KW-0238">DNA-binding</keyword>
<evidence type="ECO:0000256" key="3">
    <source>
        <dbReference type="ARBA" id="ARBA00023125"/>
    </source>
</evidence>
<comment type="caution">
    <text evidence="8">The sequence shown here is derived from an EMBL/GenBank/DDBJ whole genome shotgun (WGS) entry which is preliminary data.</text>
</comment>
<dbReference type="GO" id="GO:0003677">
    <property type="term" value="F:DNA binding"/>
    <property type="evidence" value="ECO:0007669"/>
    <property type="project" value="UniProtKB-UniRule"/>
</dbReference>
<name>A0A6G1Z8P9_9BACT</name>
<evidence type="ECO:0000256" key="2">
    <source>
        <dbReference type="ARBA" id="ARBA00022908"/>
    </source>
</evidence>
<evidence type="ECO:0000256" key="5">
    <source>
        <dbReference type="PROSITE-ProRule" id="PRU01248"/>
    </source>
</evidence>
<keyword evidence="2" id="KW-0229">DNA integration</keyword>
<feature type="domain" description="Core-binding (CB)" evidence="7">
    <location>
        <begin position="2"/>
        <end position="86"/>
    </location>
</feature>
<dbReference type="InterPro" id="IPR002104">
    <property type="entry name" value="Integrase_catalytic"/>
</dbReference>
<proteinExistence type="inferred from homology"/>
<evidence type="ECO:0000256" key="4">
    <source>
        <dbReference type="ARBA" id="ARBA00023172"/>
    </source>
</evidence>
<dbReference type="Pfam" id="PF00589">
    <property type="entry name" value="Phage_integrase"/>
    <property type="match status" value="1"/>
</dbReference>
<dbReference type="InterPro" id="IPR025269">
    <property type="entry name" value="SAM-like_dom"/>
</dbReference>
<protein>
    <submittedName>
        <fullName evidence="8">Tyrosine-type recombinase/integrase</fullName>
    </submittedName>
</protein>
<evidence type="ECO:0000313" key="8">
    <source>
        <dbReference type="EMBL" id="MRY10334.1"/>
    </source>
</evidence>
<dbReference type="PANTHER" id="PTHR30349:SF64">
    <property type="entry name" value="PROPHAGE INTEGRASE INTD-RELATED"/>
    <property type="match status" value="1"/>
</dbReference>
<evidence type="ECO:0000259" key="6">
    <source>
        <dbReference type="PROSITE" id="PS51898"/>
    </source>
</evidence>
<organism evidence="8">
    <name type="scientific">Parabacteroides goldsteinii</name>
    <dbReference type="NCBI Taxonomy" id="328812"/>
    <lineage>
        <taxon>Bacteria</taxon>
        <taxon>Pseudomonadati</taxon>
        <taxon>Bacteroidota</taxon>
        <taxon>Bacteroidia</taxon>
        <taxon>Bacteroidales</taxon>
        <taxon>Tannerellaceae</taxon>
        <taxon>Parabacteroides</taxon>
    </lineage>
</organism>
<reference evidence="8" key="1">
    <citation type="journal article" date="2019" name="Nat. Med.">
        <title>A library of human gut bacterial isolates paired with longitudinal multiomics data enables mechanistic microbiome research.</title>
        <authorList>
            <person name="Poyet M."/>
            <person name="Groussin M."/>
            <person name="Gibbons S.M."/>
            <person name="Avila-Pacheco J."/>
            <person name="Jiang X."/>
            <person name="Kearney S.M."/>
            <person name="Perrotta A.R."/>
            <person name="Berdy B."/>
            <person name="Zhao S."/>
            <person name="Lieberman T.D."/>
            <person name="Swanson P.K."/>
            <person name="Smith M."/>
            <person name="Roesemann S."/>
            <person name="Alexander J.E."/>
            <person name="Rich S.A."/>
            <person name="Livny J."/>
            <person name="Vlamakis H."/>
            <person name="Clish C."/>
            <person name="Bullock K."/>
            <person name="Deik A."/>
            <person name="Scott J."/>
            <person name="Pierce K.A."/>
            <person name="Xavier R.J."/>
            <person name="Alm E.J."/>
        </authorList>
    </citation>
    <scope>NUCLEOTIDE SEQUENCE</scope>
    <source>
        <strain evidence="8">BIOML-A4</strain>
    </source>
</reference>
<comment type="similarity">
    <text evidence="1">Belongs to the 'phage' integrase family.</text>
</comment>
<evidence type="ECO:0000256" key="1">
    <source>
        <dbReference type="ARBA" id="ARBA00008857"/>
    </source>
</evidence>
<dbReference type="PROSITE" id="PS51898">
    <property type="entry name" value="TYR_RECOMBINASE"/>
    <property type="match status" value="1"/>
</dbReference>
<dbReference type="InterPro" id="IPR013762">
    <property type="entry name" value="Integrase-like_cat_sf"/>
</dbReference>
<dbReference type="RefSeq" id="WP_007659023.1">
    <property type="nucleotide sequence ID" value="NZ_CAJSYT010000001.1"/>
</dbReference>
<dbReference type="Pfam" id="PF13102">
    <property type="entry name" value="Phage_int_SAM_5"/>
    <property type="match status" value="1"/>
</dbReference>
<accession>A0A6G1Z8P9</accession>
<dbReference type="GO" id="GO:0015074">
    <property type="term" value="P:DNA integration"/>
    <property type="evidence" value="ECO:0007669"/>
    <property type="project" value="UniProtKB-KW"/>
</dbReference>
<dbReference type="InterPro" id="IPR011010">
    <property type="entry name" value="DNA_brk_join_enz"/>
</dbReference>
<gene>
    <name evidence="8" type="ORF">GKE01_02485</name>
</gene>
<evidence type="ECO:0000259" key="7">
    <source>
        <dbReference type="PROSITE" id="PS51900"/>
    </source>
</evidence>
<dbReference type="CDD" id="cd01185">
    <property type="entry name" value="INTN1_C_like"/>
    <property type="match status" value="1"/>
</dbReference>
<dbReference type="Gene3D" id="1.10.150.130">
    <property type="match status" value="1"/>
</dbReference>
<dbReference type="AlphaFoldDB" id="A0A6G1Z8P9"/>
<dbReference type="EMBL" id="WKLP01000002">
    <property type="protein sequence ID" value="MRY10334.1"/>
    <property type="molecule type" value="Genomic_DNA"/>
</dbReference>
<keyword evidence="4" id="KW-0233">DNA recombination</keyword>
<dbReference type="InterPro" id="IPR050090">
    <property type="entry name" value="Tyrosine_recombinase_XerCD"/>
</dbReference>
<dbReference type="GO" id="GO:0006310">
    <property type="term" value="P:DNA recombination"/>
    <property type="evidence" value="ECO:0007669"/>
    <property type="project" value="UniProtKB-KW"/>
</dbReference>
<dbReference type="InterPro" id="IPR044068">
    <property type="entry name" value="CB"/>
</dbReference>
<dbReference type="PANTHER" id="PTHR30349">
    <property type="entry name" value="PHAGE INTEGRASE-RELATED"/>
    <property type="match status" value="1"/>
</dbReference>
<dbReference type="SUPFAM" id="SSF56349">
    <property type="entry name" value="DNA breaking-rejoining enzymes"/>
    <property type="match status" value="1"/>
</dbReference>
<dbReference type="Gene3D" id="1.10.443.10">
    <property type="entry name" value="Intergrase catalytic core"/>
    <property type="match status" value="1"/>
</dbReference>
<dbReference type="PROSITE" id="PS51900">
    <property type="entry name" value="CB"/>
    <property type="match status" value="1"/>
</dbReference>